<sequence length="177" mass="20195">MILLLGSQEPEHWPADWPVPVTVTDADSLLRCCLERHVSQVVLPEEAQAYCPELLAQLRSLGVPYRCGLPAVTSKPVSGGTPLVLDGIRMEVQWREHRVRLTEVEWRLLLTLYQTSGVIFSRETLSGVLYRDHRVVEPRTVDSHIKRLRKKLRQLQLADEPVETVYGQGYRYRALAG</sequence>
<organism evidence="4 5">
    <name type="scientific">Pseudaeromonas paramecii</name>
    <dbReference type="NCBI Taxonomy" id="2138166"/>
    <lineage>
        <taxon>Bacteria</taxon>
        <taxon>Pseudomonadati</taxon>
        <taxon>Pseudomonadota</taxon>
        <taxon>Gammaproteobacteria</taxon>
        <taxon>Aeromonadales</taxon>
        <taxon>Aeromonadaceae</taxon>
        <taxon>Pseudaeromonas</taxon>
    </lineage>
</organism>
<proteinExistence type="predicted"/>
<dbReference type="Proteomes" id="UP001501321">
    <property type="component" value="Unassembled WGS sequence"/>
</dbReference>
<dbReference type="EMBL" id="BAABFC010000025">
    <property type="protein sequence ID" value="GAA4503550.1"/>
    <property type="molecule type" value="Genomic_DNA"/>
</dbReference>
<dbReference type="PROSITE" id="PS51755">
    <property type="entry name" value="OMPR_PHOB"/>
    <property type="match status" value="1"/>
</dbReference>
<dbReference type="InterPro" id="IPR036388">
    <property type="entry name" value="WH-like_DNA-bd_sf"/>
</dbReference>
<dbReference type="RefSeq" id="WP_345014582.1">
    <property type="nucleotide sequence ID" value="NZ_BAABFC010000025.1"/>
</dbReference>
<name>A0ABP8QL89_9GAMM</name>
<accession>A0ABP8QL89</accession>
<reference evidence="5" key="1">
    <citation type="journal article" date="2019" name="Int. J. Syst. Evol. Microbiol.">
        <title>The Global Catalogue of Microorganisms (GCM) 10K type strain sequencing project: providing services to taxonomists for standard genome sequencing and annotation.</title>
        <authorList>
            <consortium name="The Broad Institute Genomics Platform"/>
            <consortium name="The Broad Institute Genome Sequencing Center for Infectious Disease"/>
            <person name="Wu L."/>
            <person name="Ma J."/>
        </authorList>
    </citation>
    <scope>NUCLEOTIDE SEQUENCE [LARGE SCALE GENOMIC DNA]</scope>
    <source>
        <strain evidence="5">JCM 32226</strain>
    </source>
</reference>
<comment type="caution">
    <text evidence="4">The sequence shown here is derived from an EMBL/GenBank/DDBJ whole genome shotgun (WGS) entry which is preliminary data.</text>
</comment>
<gene>
    <name evidence="4" type="ORF">GCM10023095_30030</name>
</gene>
<evidence type="ECO:0000313" key="5">
    <source>
        <dbReference type="Proteomes" id="UP001501321"/>
    </source>
</evidence>
<dbReference type="InterPro" id="IPR016032">
    <property type="entry name" value="Sig_transdc_resp-reg_C-effctor"/>
</dbReference>
<evidence type="ECO:0000256" key="2">
    <source>
        <dbReference type="PROSITE-ProRule" id="PRU01091"/>
    </source>
</evidence>
<dbReference type="Pfam" id="PF00486">
    <property type="entry name" value="Trans_reg_C"/>
    <property type="match status" value="1"/>
</dbReference>
<keyword evidence="5" id="KW-1185">Reference proteome</keyword>
<protein>
    <recommendedName>
        <fullName evidence="3">OmpR/PhoB-type domain-containing protein</fullName>
    </recommendedName>
</protein>
<feature type="DNA-binding region" description="OmpR/PhoB-type" evidence="2">
    <location>
        <begin position="73"/>
        <end position="174"/>
    </location>
</feature>
<dbReference type="CDD" id="cd00383">
    <property type="entry name" value="trans_reg_C"/>
    <property type="match status" value="1"/>
</dbReference>
<evidence type="ECO:0000256" key="1">
    <source>
        <dbReference type="ARBA" id="ARBA00023125"/>
    </source>
</evidence>
<dbReference type="SUPFAM" id="SSF46894">
    <property type="entry name" value="C-terminal effector domain of the bipartite response regulators"/>
    <property type="match status" value="1"/>
</dbReference>
<evidence type="ECO:0000259" key="3">
    <source>
        <dbReference type="PROSITE" id="PS51755"/>
    </source>
</evidence>
<keyword evidence="1 2" id="KW-0238">DNA-binding</keyword>
<feature type="domain" description="OmpR/PhoB-type" evidence="3">
    <location>
        <begin position="73"/>
        <end position="174"/>
    </location>
</feature>
<dbReference type="InterPro" id="IPR001867">
    <property type="entry name" value="OmpR/PhoB-type_DNA-bd"/>
</dbReference>
<evidence type="ECO:0000313" key="4">
    <source>
        <dbReference type="EMBL" id="GAA4503550.1"/>
    </source>
</evidence>
<dbReference type="Gene3D" id="1.10.10.10">
    <property type="entry name" value="Winged helix-like DNA-binding domain superfamily/Winged helix DNA-binding domain"/>
    <property type="match status" value="1"/>
</dbReference>
<dbReference type="SMART" id="SM00862">
    <property type="entry name" value="Trans_reg_C"/>
    <property type="match status" value="1"/>
</dbReference>